<evidence type="ECO:0000313" key="3">
    <source>
        <dbReference type="Proteomes" id="UP000280791"/>
    </source>
</evidence>
<dbReference type="Gene3D" id="1.20.1260.100">
    <property type="entry name" value="TspO/MBR protein"/>
    <property type="match status" value="1"/>
</dbReference>
<organism evidence="2 3">
    <name type="scientific">Planococcus citreus</name>
    <dbReference type="NCBI Taxonomy" id="1373"/>
    <lineage>
        <taxon>Bacteria</taxon>
        <taxon>Bacillati</taxon>
        <taxon>Bacillota</taxon>
        <taxon>Bacilli</taxon>
        <taxon>Bacillales</taxon>
        <taxon>Caryophanaceae</taxon>
        <taxon>Planococcus</taxon>
    </lineage>
</organism>
<proteinExistence type="predicted"/>
<gene>
    <name evidence="2" type="ORF">DFR62_2264</name>
</gene>
<sequence length="283" mass="31842">MPVTIIFREDETIMDERTLKKTQLFAILNLVAYFVTLGVNYLGSSGFFNGNTQKDISDKYMTLISPAPFTFSIWGVIYTLVLVTLVYLFIKRKDPKVSRLTLLISPLFIASSLLNMGWIVVFSYEWLGVSTILIAGLLFSLLFIVERIYKHRSEFPSLLPGLAFTLYGAWVFIATIVNISLSLVQWEWDGFGISDSVWTLIVLGVAVVFVLFYLSRFKNAAFPIPIAWAFFGIYSAYMSGTLDPEMAAVIQGALLAGIVIFLIAVVWTFFKNGKSLFPKHKTV</sequence>
<feature type="transmembrane region" description="Helical" evidence="1">
    <location>
        <begin position="246"/>
        <end position="270"/>
    </location>
</feature>
<feature type="transmembrane region" description="Helical" evidence="1">
    <location>
        <begin position="63"/>
        <end position="90"/>
    </location>
</feature>
<keyword evidence="1" id="KW-0812">Transmembrane</keyword>
<evidence type="ECO:0000313" key="2">
    <source>
        <dbReference type="EMBL" id="RLJ86661.1"/>
    </source>
</evidence>
<protein>
    <submittedName>
        <fullName evidence="2">TspO/MBR related protein</fullName>
    </submittedName>
</protein>
<feature type="transmembrane region" description="Helical" evidence="1">
    <location>
        <begin position="102"/>
        <end position="120"/>
    </location>
</feature>
<comment type="caution">
    <text evidence="2">The sequence shown here is derived from an EMBL/GenBank/DDBJ whole genome shotgun (WGS) entry which is preliminary data.</text>
</comment>
<keyword evidence="3" id="KW-1185">Reference proteome</keyword>
<reference evidence="2 3" key="1">
    <citation type="submission" date="2018-10" db="EMBL/GenBank/DDBJ databases">
        <title>Genomic Encyclopedia of Type Strains, Phase IV (KMG-IV): sequencing the most valuable type-strain genomes for metagenomic binning, comparative biology and taxonomic classification.</title>
        <authorList>
            <person name="Goeker M."/>
        </authorList>
    </citation>
    <scope>NUCLEOTIDE SEQUENCE [LARGE SCALE GENOMIC DNA]</scope>
    <source>
        <strain evidence="2 3">DSM 20549</strain>
    </source>
</reference>
<accession>A0A497YPT5</accession>
<dbReference type="AlphaFoldDB" id="A0A497YPT5"/>
<dbReference type="PANTHER" id="PTHR33802:SF1">
    <property type="entry name" value="XK-RELATED PROTEIN"/>
    <property type="match status" value="1"/>
</dbReference>
<feature type="transmembrane region" description="Helical" evidence="1">
    <location>
        <begin position="24"/>
        <end position="43"/>
    </location>
</feature>
<name>A0A497YPT5_9BACL</name>
<keyword evidence="1" id="KW-1133">Transmembrane helix</keyword>
<dbReference type="PANTHER" id="PTHR33802">
    <property type="entry name" value="SI:CH211-161H7.5-RELATED"/>
    <property type="match status" value="1"/>
</dbReference>
<feature type="transmembrane region" description="Helical" evidence="1">
    <location>
        <begin position="157"/>
        <end position="184"/>
    </location>
</feature>
<feature type="transmembrane region" description="Helical" evidence="1">
    <location>
        <begin position="196"/>
        <end position="214"/>
    </location>
</feature>
<feature type="transmembrane region" description="Helical" evidence="1">
    <location>
        <begin position="221"/>
        <end position="240"/>
    </location>
</feature>
<dbReference type="Proteomes" id="UP000280791">
    <property type="component" value="Unassembled WGS sequence"/>
</dbReference>
<dbReference type="EMBL" id="RCCP01000003">
    <property type="protein sequence ID" value="RLJ86661.1"/>
    <property type="molecule type" value="Genomic_DNA"/>
</dbReference>
<keyword evidence="1" id="KW-0472">Membrane</keyword>
<dbReference type="InterPro" id="IPR038330">
    <property type="entry name" value="TspO/MBR-related_sf"/>
</dbReference>
<feature type="transmembrane region" description="Helical" evidence="1">
    <location>
        <begin position="126"/>
        <end position="145"/>
    </location>
</feature>
<evidence type="ECO:0000256" key="1">
    <source>
        <dbReference type="SAM" id="Phobius"/>
    </source>
</evidence>